<name>A0A0F9TIB7_9ZZZZ</name>
<organism evidence="1">
    <name type="scientific">marine sediment metagenome</name>
    <dbReference type="NCBI Taxonomy" id="412755"/>
    <lineage>
        <taxon>unclassified sequences</taxon>
        <taxon>metagenomes</taxon>
        <taxon>ecological metagenomes</taxon>
    </lineage>
</organism>
<evidence type="ECO:0000313" key="1">
    <source>
        <dbReference type="EMBL" id="KKN74642.1"/>
    </source>
</evidence>
<dbReference type="AlphaFoldDB" id="A0A0F9TIB7"/>
<gene>
    <name evidence="1" type="ORF">LCGC14_0388440</name>
</gene>
<protein>
    <submittedName>
        <fullName evidence="1">Uncharacterized protein</fullName>
    </submittedName>
</protein>
<proteinExistence type="predicted"/>
<dbReference type="EMBL" id="LAZR01000322">
    <property type="protein sequence ID" value="KKN74642.1"/>
    <property type="molecule type" value="Genomic_DNA"/>
</dbReference>
<sequence length="80" mass="9693">MRFLDWLIGLLFGKDFFNFKSQEPSRLTTKPKRDYRLKPGCKYWYFNKHGRDTGYIVFTCLARNWTNALRKFNNYKSALV</sequence>
<reference evidence="1" key="1">
    <citation type="journal article" date="2015" name="Nature">
        <title>Complex archaea that bridge the gap between prokaryotes and eukaryotes.</title>
        <authorList>
            <person name="Spang A."/>
            <person name="Saw J.H."/>
            <person name="Jorgensen S.L."/>
            <person name="Zaremba-Niedzwiedzka K."/>
            <person name="Martijn J."/>
            <person name="Lind A.E."/>
            <person name="van Eijk R."/>
            <person name="Schleper C."/>
            <person name="Guy L."/>
            <person name="Ettema T.J."/>
        </authorList>
    </citation>
    <scope>NUCLEOTIDE SEQUENCE</scope>
</reference>
<comment type="caution">
    <text evidence="1">The sequence shown here is derived from an EMBL/GenBank/DDBJ whole genome shotgun (WGS) entry which is preliminary data.</text>
</comment>
<accession>A0A0F9TIB7</accession>